<dbReference type="PANTHER" id="PTHR21266">
    <property type="entry name" value="IRON-SULFUR DOMAIN CONTAINING PROTEIN"/>
    <property type="match status" value="1"/>
</dbReference>
<dbReference type="EMBL" id="CP006991">
    <property type="protein sequence ID" value="AIC31547.1"/>
    <property type="molecule type" value="Genomic_DNA"/>
</dbReference>
<name>A0A060ICV7_RHIET</name>
<organism evidence="3 4">
    <name type="scientific">Rhizobium etli bv. mimosae str. IE4771</name>
    <dbReference type="NCBI Taxonomy" id="1432050"/>
    <lineage>
        <taxon>Bacteria</taxon>
        <taxon>Pseudomonadati</taxon>
        <taxon>Pseudomonadota</taxon>
        <taxon>Alphaproteobacteria</taxon>
        <taxon>Hyphomicrobiales</taxon>
        <taxon>Rhizobiaceae</taxon>
        <taxon>Rhizobium/Agrobacterium group</taxon>
        <taxon>Rhizobium</taxon>
    </lineage>
</organism>
<dbReference type="Pfam" id="PF19112">
    <property type="entry name" value="VanA_C"/>
    <property type="match status" value="1"/>
</dbReference>
<geneLocation type="plasmid" evidence="3 4">
    <name>pRetIE4771e</name>
</geneLocation>
<evidence type="ECO:0000259" key="2">
    <source>
        <dbReference type="Pfam" id="PF19112"/>
    </source>
</evidence>
<accession>A0A060ICV7</accession>
<dbReference type="PANTHER" id="PTHR21266:SF60">
    <property type="entry name" value="3-KETOSTEROID-9-ALPHA-MONOOXYGENASE, OXYGENASE COMPONENT"/>
    <property type="match status" value="1"/>
</dbReference>
<dbReference type="HOGENOM" id="CLU_039484_1_2_5"/>
<evidence type="ECO:0000256" key="1">
    <source>
        <dbReference type="ARBA" id="ARBA00023002"/>
    </source>
</evidence>
<dbReference type="KEGG" id="rei:IE4771_PE00323"/>
<dbReference type="SUPFAM" id="SSF55961">
    <property type="entry name" value="Bet v1-like"/>
    <property type="match status" value="1"/>
</dbReference>
<feature type="domain" description="Vanillate O-demethylase oxygenase-like C-terminal catalytic" evidence="2">
    <location>
        <begin position="95"/>
        <end position="270"/>
    </location>
</feature>
<dbReference type="OrthoDB" id="9769355at2"/>
<dbReference type="Proteomes" id="UP000027180">
    <property type="component" value="Plasmid pRetIE4771e"/>
</dbReference>
<protein>
    <recommendedName>
        <fullName evidence="2">Vanillate O-demethylase oxygenase-like C-terminal catalytic domain-containing protein</fullName>
    </recommendedName>
</protein>
<reference evidence="3 4" key="1">
    <citation type="submission" date="2013-12" db="EMBL/GenBank/DDBJ databases">
        <title>Complete genome sequence of Rhizobium etli bv. mimosae IE4771.</title>
        <authorList>
            <person name="Bustos P."/>
            <person name="Santamaria R.I."/>
            <person name="Lozano L."/>
            <person name="Ormeno-Orrillo E."/>
            <person name="Rogel M.A."/>
            <person name="Romero D."/>
            <person name="Cevallos M.A."/>
            <person name="Martinez-Romero E."/>
            <person name="Gonzalez V."/>
        </authorList>
    </citation>
    <scope>NUCLEOTIDE SEQUENCE [LARGE SCALE GENOMIC DNA]</scope>
    <source>
        <strain evidence="3 4">IE4771</strain>
        <plasmid evidence="4">Plasmid pRetIE4771e</plasmid>
    </source>
</reference>
<dbReference type="InterPro" id="IPR044043">
    <property type="entry name" value="VanA_C_cat"/>
</dbReference>
<dbReference type="GO" id="GO:0016491">
    <property type="term" value="F:oxidoreductase activity"/>
    <property type="evidence" value="ECO:0007669"/>
    <property type="project" value="UniProtKB-KW"/>
</dbReference>
<evidence type="ECO:0000313" key="3">
    <source>
        <dbReference type="EMBL" id="AIC31547.1"/>
    </source>
</evidence>
<keyword evidence="1" id="KW-0560">Oxidoreductase</keyword>
<proteinExistence type="predicted"/>
<dbReference type="RefSeq" id="WP_040112824.1">
    <property type="nucleotide sequence ID" value="NZ_CP006991.1"/>
</dbReference>
<sequence>MTGAGAMIDEWYPVGLFSQLTEAGGKTALMGEPIEVTRTPDGAARVRSSGGRALPVRVRYGHVWSSLGNPAKELFAIPEADQPGRRFVDVGVVRVRCSPLRAVENFLDIAHFPFVHTDILGAEPHTEVESYKVEIREKEDEVWATQVKFYQPQAAKSATGGITTEYMYRVPAPTCSVLYKTCPPRPKEWDVITLFVQPLAEDLCDVWPWMALFDDVTPMTDLIHFQQMIFLQDRSILENQIPALLPLDPGMEIPTRADMTSIAYRRWLKRHNYLYGAQLVAR</sequence>
<evidence type="ECO:0000313" key="4">
    <source>
        <dbReference type="Proteomes" id="UP000027180"/>
    </source>
</evidence>
<keyword evidence="3" id="KW-0614">Plasmid</keyword>
<gene>
    <name evidence="3" type="ORF">IE4771_PE00323</name>
</gene>
<dbReference type="AlphaFoldDB" id="A0A060ICV7"/>
<dbReference type="Gene3D" id="3.90.380.10">
    <property type="entry name" value="Naphthalene 1,2-dioxygenase Alpha Subunit, Chain A, domain 1"/>
    <property type="match status" value="1"/>
</dbReference>
<dbReference type="InterPro" id="IPR050584">
    <property type="entry name" value="Cholesterol_7-desaturase"/>
</dbReference>